<gene>
    <name evidence="1" type="ORF">NQ317_010638</name>
</gene>
<accession>A0ABQ9IUP6</accession>
<dbReference type="Proteomes" id="UP001162164">
    <property type="component" value="Unassembled WGS sequence"/>
</dbReference>
<organism evidence="1 2">
    <name type="scientific">Molorchus minor</name>
    <dbReference type="NCBI Taxonomy" id="1323400"/>
    <lineage>
        <taxon>Eukaryota</taxon>
        <taxon>Metazoa</taxon>
        <taxon>Ecdysozoa</taxon>
        <taxon>Arthropoda</taxon>
        <taxon>Hexapoda</taxon>
        <taxon>Insecta</taxon>
        <taxon>Pterygota</taxon>
        <taxon>Neoptera</taxon>
        <taxon>Endopterygota</taxon>
        <taxon>Coleoptera</taxon>
        <taxon>Polyphaga</taxon>
        <taxon>Cucujiformia</taxon>
        <taxon>Chrysomeloidea</taxon>
        <taxon>Cerambycidae</taxon>
        <taxon>Lamiinae</taxon>
        <taxon>Monochamini</taxon>
        <taxon>Molorchus</taxon>
    </lineage>
</organism>
<sequence length="140" mass="15288">MQGVLHVRGFEEVRGETAASMRRKLGIVLANDAFGQLIVSETFQPVVLEEIKVVLNKIESLEGTVAAKPIVEGSDIVILVGTKLKHLTGRLQRLKIQDTEENKPTLRARMETAATTLPPGHVVKQACPGRLVLESLARLC</sequence>
<protein>
    <submittedName>
        <fullName evidence="1">Uncharacterized protein</fullName>
    </submittedName>
</protein>
<proteinExistence type="predicted"/>
<evidence type="ECO:0000313" key="2">
    <source>
        <dbReference type="Proteomes" id="UP001162164"/>
    </source>
</evidence>
<dbReference type="EMBL" id="JAPWTJ010002569">
    <property type="protein sequence ID" value="KAJ8965651.1"/>
    <property type="molecule type" value="Genomic_DNA"/>
</dbReference>
<comment type="caution">
    <text evidence="1">The sequence shown here is derived from an EMBL/GenBank/DDBJ whole genome shotgun (WGS) entry which is preliminary data.</text>
</comment>
<reference evidence="1" key="1">
    <citation type="journal article" date="2023" name="Insect Mol. Biol.">
        <title>Genome sequencing provides insights into the evolution of gene families encoding plant cell wall-degrading enzymes in longhorned beetles.</title>
        <authorList>
            <person name="Shin N.R."/>
            <person name="Okamura Y."/>
            <person name="Kirsch R."/>
            <person name="Pauchet Y."/>
        </authorList>
    </citation>
    <scope>NUCLEOTIDE SEQUENCE</scope>
    <source>
        <strain evidence="1">MMC_N1</strain>
    </source>
</reference>
<keyword evidence="2" id="KW-1185">Reference proteome</keyword>
<name>A0ABQ9IUP6_9CUCU</name>
<evidence type="ECO:0000313" key="1">
    <source>
        <dbReference type="EMBL" id="KAJ8965651.1"/>
    </source>
</evidence>